<feature type="transmembrane region" description="Helical" evidence="1">
    <location>
        <begin position="96"/>
        <end position="115"/>
    </location>
</feature>
<dbReference type="EMBL" id="ML210339">
    <property type="protein sequence ID" value="TFK19475.1"/>
    <property type="molecule type" value="Genomic_DNA"/>
</dbReference>
<sequence>MPKLQPINFRLASLATLVTWQRLVLAGIFILPPYLFPRWDYRPYNPRQAIYDHDLRGLLLSLWAPPAWFYPTLSRYLQLAFVLRLPGSTPLTYSALIYPIWVAIGLSRVPVANYFSEWVGQRENRYFRHWALYEDTIGFGPALAVLLVCHAAGVISSEDPTGANGQSTSILEGNFGIPLALASAIAMCWLEDASWTYWICIPIAMVVVVAHRTLRGFLHVGRNINSRYQRVPVSDIGVIGTATYKASGITVLGRLVAFVVVAGISFGIMLLPYSVNRARFNIPMTPMPISPFAHKPLLEVLVLSYPRSNIKKHTSIMKTTIDSYLPLLQEGALLSVYTQAKKHKAMEDVKPFYTSYNNITFHTNTKEYPGHRDGHYLHLAEALGWAAEKRPGHEPTEWVLLIEDDFPLCGGEEGRNGLREVLRVLESSRWPSHTDVPRRRGGWIGTGGSGIIMHNSWLQILQMIIKTHASEEVIAMQPVGYVRPPDIILQNCVMGEDPFCRFPWGTRDENCPDRFGKSSNCGMVMTSRQIMDHIGALMTTHPQTAGSSPHEWRCGFRHPKHGMTGFEVVPVDW</sequence>
<protein>
    <submittedName>
        <fullName evidence="2">Uncharacterized protein</fullName>
    </submittedName>
</protein>
<feature type="transmembrane region" description="Helical" evidence="1">
    <location>
        <begin position="255"/>
        <end position="275"/>
    </location>
</feature>
<dbReference type="OrthoDB" id="3339358at2759"/>
<feature type="transmembrane region" description="Helical" evidence="1">
    <location>
        <begin position="12"/>
        <end position="36"/>
    </location>
</feature>
<feature type="transmembrane region" description="Helical" evidence="1">
    <location>
        <begin position="195"/>
        <end position="214"/>
    </location>
</feature>
<dbReference type="STRING" id="230819.A0A5C3KHX7"/>
<gene>
    <name evidence="2" type="ORF">FA15DRAFT_674411</name>
</gene>
<keyword evidence="1" id="KW-1133">Transmembrane helix</keyword>
<keyword evidence="1" id="KW-0812">Transmembrane</keyword>
<evidence type="ECO:0000313" key="3">
    <source>
        <dbReference type="Proteomes" id="UP000307440"/>
    </source>
</evidence>
<dbReference type="AlphaFoldDB" id="A0A5C3KHX7"/>
<feature type="transmembrane region" description="Helical" evidence="1">
    <location>
        <begin position="136"/>
        <end position="155"/>
    </location>
</feature>
<evidence type="ECO:0000256" key="1">
    <source>
        <dbReference type="SAM" id="Phobius"/>
    </source>
</evidence>
<proteinExistence type="predicted"/>
<keyword evidence="1" id="KW-0472">Membrane</keyword>
<feature type="transmembrane region" description="Helical" evidence="1">
    <location>
        <begin position="57"/>
        <end position="76"/>
    </location>
</feature>
<keyword evidence="3" id="KW-1185">Reference proteome</keyword>
<evidence type="ECO:0000313" key="2">
    <source>
        <dbReference type="EMBL" id="TFK19475.1"/>
    </source>
</evidence>
<organism evidence="2 3">
    <name type="scientific">Coprinopsis marcescibilis</name>
    <name type="common">Agaric fungus</name>
    <name type="synonym">Psathyrella marcescibilis</name>
    <dbReference type="NCBI Taxonomy" id="230819"/>
    <lineage>
        <taxon>Eukaryota</taxon>
        <taxon>Fungi</taxon>
        <taxon>Dikarya</taxon>
        <taxon>Basidiomycota</taxon>
        <taxon>Agaricomycotina</taxon>
        <taxon>Agaricomycetes</taxon>
        <taxon>Agaricomycetidae</taxon>
        <taxon>Agaricales</taxon>
        <taxon>Agaricineae</taxon>
        <taxon>Psathyrellaceae</taxon>
        <taxon>Coprinopsis</taxon>
    </lineage>
</organism>
<dbReference type="Proteomes" id="UP000307440">
    <property type="component" value="Unassembled WGS sequence"/>
</dbReference>
<name>A0A5C3KHX7_COPMA</name>
<reference evidence="2 3" key="1">
    <citation type="journal article" date="2019" name="Nat. Ecol. Evol.">
        <title>Megaphylogeny resolves global patterns of mushroom evolution.</title>
        <authorList>
            <person name="Varga T."/>
            <person name="Krizsan K."/>
            <person name="Foldi C."/>
            <person name="Dima B."/>
            <person name="Sanchez-Garcia M."/>
            <person name="Sanchez-Ramirez S."/>
            <person name="Szollosi G.J."/>
            <person name="Szarkandi J.G."/>
            <person name="Papp V."/>
            <person name="Albert L."/>
            <person name="Andreopoulos W."/>
            <person name="Angelini C."/>
            <person name="Antonin V."/>
            <person name="Barry K.W."/>
            <person name="Bougher N.L."/>
            <person name="Buchanan P."/>
            <person name="Buyck B."/>
            <person name="Bense V."/>
            <person name="Catcheside P."/>
            <person name="Chovatia M."/>
            <person name="Cooper J."/>
            <person name="Damon W."/>
            <person name="Desjardin D."/>
            <person name="Finy P."/>
            <person name="Geml J."/>
            <person name="Haridas S."/>
            <person name="Hughes K."/>
            <person name="Justo A."/>
            <person name="Karasinski D."/>
            <person name="Kautmanova I."/>
            <person name="Kiss B."/>
            <person name="Kocsube S."/>
            <person name="Kotiranta H."/>
            <person name="LaButti K.M."/>
            <person name="Lechner B.E."/>
            <person name="Liimatainen K."/>
            <person name="Lipzen A."/>
            <person name="Lukacs Z."/>
            <person name="Mihaltcheva S."/>
            <person name="Morgado L.N."/>
            <person name="Niskanen T."/>
            <person name="Noordeloos M.E."/>
            <person name="Ohm R.A."/>
            <person name="Ortiz-Santana B."/>
            <person name="Ovrebo C."/>
            <person name="Racz N."/>
            <person name="Riley R."/>
            <person name="Savchenko A."/>
            <person name="Shiryaev A."/>
            <person name="Soop K."/>
            <person name="Spirin V."/>
            <person name="Szebenyi C."/>
            <person name="Tomsovsky M."/>
            <person name="Tulloss R.E."/>
            <person name="Uehling J."/>
            <person name="Grigoriev I.V."/>
            <person name="Vagvolgyi C."/>
            <person name="Papp T."/>
            <person name="Martin F.M."/>
            <person name="Miettinen O."/>
            <person name="Hibbett D.S."/>
            <person name="Nagy L.G."/>
        </authorList>
    </citation>
    <scope>NUCLEOTIDE SEQUENCE [LARGE SCALE GENOMIC DNA]</scope>
    <source>
        <strain evidence="2 3">CBS 121175</strain>
    </source>
</reference>
<accession>A0A5C3KHX7</accession>